<dbReference type="Pfam" id="PF04018">
    <property type="entry name" value="VCA0040-like"/>
    <property type="match status" value="1"/>
</dbReference>
<organism evidence="2 3">
    <name type="scientific">Zooshikella ganghwensis</name>
    <dbReference type="NCBI Taxonomy" id="202772"/>
    <lineage>
        <taxon>Bacteria</taxon>
        <taxon>Pseudomonadati</taxon>
        <taxon>Pseudomonadota</taxon>
        <taxon>Gammaproteobacteria</taxon>
        <taxon>Oceanospirillales</taxon>
        <taxon>Zooshikellaceae</taxon>
        <taxon>Zooshikella</taxon>
    </lineage>
</organism>
<proteinExistence type="predicted"/>
<dbReference type="PANTHER" id="PTHR37308">
    <property type="entry name" value="INTEGRAL MEMBRANE PROTEIN"/>
    <property type="match status" value="1"/>
</dbReference>
<sequence length="294" mass="32271">MGAADIVPGVSGGTIAFITGIYDQLIESVRRVNHQALRHLFNDGWKAAWEYINGSFIFTLLLGILVSIFSFSQVIGYLLLNYPVQLWSFFFGLIIVSAFFIIRQIERWRFSSLVSAISGTVFAFWITVATPITLSADYLHFFIGGAIAVCAMILPGVSGSFILLLLGLYAPVIDAIKSLNILTIATIGLGCVTGLLLFSNVLAWLLKNVRDITFAFLTGLMMGSLNKVWPWKVTESMRLNSEGHEVPFLQKNVSPFAYETITGQSGSLVLAIILMVTAIILVISLDRLRSPTHG</sequence>
<feature type="transmembrane region" description="Helical" evidence="1">
    <location>
        <begin position="181"/>
        <end position="206"/>
    </location>
</feature>
<keyword evidence="1" id="KW-0812">Transmembrane</keyword>
<comment type="caution">
    <text evidence="2">The sequence shown here is derived from an EMBL/GenBank/DDBJ whole genome shotgun (WGS) entry which is preliminary data.</text>
</comment>
<feature type="transmembrane region" description="Helical" evidence="1">
    <location>
        <begin position="110"/>
        <end position="132"/>
    </location>
</feature>
<keyword evidence="1" id="KW-0472">Membrane</keyword>
<dbReference type="InterPro" id="IPR007163">
    <property type="entry name" value="VCA0040-like"/>
</dbReference>
<evidence type="ECO:0000313" key="2">
    <source>
        <dbReference type="EMBL" id="RDH46779.1"/>
    </source>
</evidence>
<accession>A0A4P9VUZ3</accession>
<keyword evidence="1" id="KW-1133">Transmembrane helix</keyword>
<name>A0A4P9VUZ3_9GAMM</name>
<evidence type="ECO:0000313" key="3">
    <source>
        <dbReference type="Proteomes" id="UP000257039"/>
    </source>
</evidence>
<feature type="transmembrane region" description="Helical" evidence="1">
    <location>
        <begin position="268"/>
        <end position="285"/>
    </location>
</feature>
<dbReference type="AlphaFoldDB" id="A0A4P9VUZ3"/>
<gene>
    <name evidence="2" type="ORF">B9G39_17045</name>
</gene>
<feature type="transmembrane region" description="Helical" evidence="1">
    <location>
        <begin position="86"/>
        <end position="103"/>
    </location>
</feature>
<dbReference type="PANTHER" id="PTHR37308:SF1">
    <property type="entry name" value="POLYPRENYL-PHOSPHATE TRANSPORTER"/>
    <property type="match status" value="1"/>
</dbReference>
<evidence type="ECO:0000256" key="1">
    <source>
        <dbReference type="SAM" id="Phobius"/>
    </source>
</evidence>
<feature type="transmembrane region" description="Helical" evidence="1">
    <location>
        <begin position="138"/>
        <end position="169"/>
    </location>
</feature>
<reference evidence="2 3" key="1">
    <citation type="submission" date="2017-04" db="EMBL/GenBank/DDBJ databases">
        <title>Draft genome sequence of Zooshikella ganghwensis VG4 isolated from Red Sea sediments.</title>
        <authorList>
            <person name="Rehman Z."/>
            <person name="Alam I."/>
            <person name="Kamau A."/>
            <person name="Bajic V."/>
            <person name="Leiknes T."/>
        </authorList>
    </citation>
    <scope>NUCLEOTIDE SEQUENCE [LARGE SCALE GENOMIC DNA]</scope>
    <source>
        <strain evidence="2 3">VG4</strain>
    </source>
</reference>
<feature type="transmembrane region" description="Helical" evidence="1">
    <location>
        <begin position="56"/>
        <end position="80"/>
    </location>
</feature>
<dbReference type="EMBL" id="NDXW01000001">
    <property type="protein sequence ID" value="RDH46779.1"/>
    <property type="molecule type" value="Genomic_DNA"/>
</dbReference>
<keyword evidence="3" id="KW-1185">Reference proteome</keyword>
<dbReference type="Proteomes" id="UP000257039">
    <property type="component" value="Unassembled WGS sequence"/>
</dbReference>
<protein>
    <submittedName>
        <fullName evidence="2">DUF368 domain-containing protein</fullName>
    </submittedName>
</protein>